<dbReference type="Proteomes" id="UP000005226">
    <property type="component" value="Chromosome 3"/>
</dbReference>
<keyword evidence="5 8" id="KW-0863">Zinc-finger</keyword>
<dbReference type="GO" id="GO:0008270">
    <property type="term" value="F:zinc ion binding"/>
    <property type="evidence" value="ECO:0007669"/>
    <property type="project" value="UniProtKB-KW"/>
</dbReference>
<dbReference type="PANTHER" id="PTHR23235">
    <property type="entry name" value="KRUEPPEL-LIKE TRANSCRIPTION FACTOR"/>
    <property type="match status" value="1"/>
</dbReference>
<comment type="subcellular location">
    <subcellularLocation>
        <location evidence="1">Nucleus</location>
    </subcellularLocation>
</comment>
<keyword evidence="12" id="KW-1185">Reference proteome</keyword>
<dbReference type="FunFam" id="3.30.160.60:FF:000624">
    <property type="entry name" value="zinc finger protein 697"/>
    <property type="match status" value="1"/>
</dbReference>
<evidence type="ECO:0000259" key="10">
    <source>
        <dbReference type="PROSITE" id="PS50157"/>
    </source>
</evidence>
<dbReference type="SMART" id="SM00355">
    <property type="entry name" value="ZnF_C2H2"/>
    <property type="match status" value="4"/>
</dbReference>
<reference evidence="11" key="2">
    <citation type="submission" date="2025-08" db="UniProtKB">
        <authorList>
            <consortium name="Ensembl"/>
        </authorList>
    </citation>
    <scope>IDENTIFICATION</scope>
</reference>
<dbReference type="InParanoid" id="A0A674MNM0"/>
<evidence type="ECO:0000256" key="1">
    <source>
        <dbReference type="ARBA" id="ARBA00004123"/>
    </source>
</evidence>
<organism evidence="11 12">
    <name type="scientific">Takifugu rubripes</name>
    <name type="common">Japanese pufferfish</name>
    <name type="synonym">Fugu rubripes</name>
    <dbReference type="NCBI Taxonomy" id="31033"/>
    <lineage>
        <taxon>Eukaryota</taxon>
        <taxon>Metazoa</taxon>
        <taxon>Chordata</taxon>
        <taxon>Craniata</taxon>
        <taxon>Vertebrata</taxon>
        <taxon>Euteleostomi</taxon>
        <taxon>Actinopterygii</taxon>
        <taxon>Neopterygii</taxon>
        <taxon>Teleostei</taxon>
        <taxon>Neoteleostei</taxon>
        <taxon>Acanthomorphata</taxon>
        <taxon>Eupercaria</taxon>
        <taxon>Tetraodontiformes</taxon>
        <taxon>Tetradontoidea</taxon>
        <taxon>Tetraodontidae</taxon>
        <taxon>Takifugu</taxon>
    </lineage>
</organism>
<dbReference type="Gene3D" id="3.30.160.60">
    <property type="entry name" value="Classic Zinc Finger"/>
    <property type="match status" value="4"/>
</dbReference>
<accession>A0A674MNM0</accession>
<feature type="compositionally biased region" description="Basic and acidic residues" evidence="9">
    <location>
        <begin position="17"/>
        <end position="40"/>
    </location>
</feature>
<reference evidence="11 12" key="1">
    <citation type="journal article" date="2011" name="Genome Biol. Evol.">
        <title>Integration of the genetic map and genome assembly of fugu facilitates insights into distinct features of genome evolution in teleosts and mammals.</title>
        <authorList>
            <person name="Kai W."/>
            <person name="Kikuchi K."/>
            <person name="Tohari S."/>
            <person name="Chew A.K."/>
            <person name="Tay A."/>
            <person name="Fujiwara A."/>
            <person name="Hosoya S."/>
            <person name="Suetake H."/>
            <person name="Naruse K."/>
            <person name="Brenner S."/>
            <person name="Suzuki Y."/>
            <person name="Venkatesh B."/>
        </authorList>
    </citation>
    <scope>NUCLEOTIDE SEQUENCE [LARGE SCALE GENOMIC DNA]</scope>
</reference>
<name>A0A674MNM0_TAKRU</name>
<dbReference type="FunFam" id="3.30.160.60:FF:001442">
    <property type="entry name" value="zinc finger protein 696"/>
    <property type="match status" value="1"/>
</dbReference>
<comment type="similarity">
    <text evidence="2">Belongs to the krueppel C2H2-type zinc-finger protein family.</text>
</comment>
<feature type="domain" description="C2H2-type" evidence="10">
    <location>
        <begin position="129"/>
        <end position="156"/>
    </location>
</feature>
<feature type="domain" description="C2H2-type" evidence="10">
    <location>
        <begin position="160"/>
        <end position="187"/>
    </location>
</feature>
<dbReference type="GO" id="GO:0000981">
    <property type="term" value="F:DNA-binding transcription factor activity, RNA polymerase II-specific"/>
    <property type="evidence" value="ECO:0007669"/>
    <property type="project" value="TreeGrafter"/>
</dbReference>
<dbReference type="Pfam" id="PF13894">
    <property type="entry name" value="zf-C2H2_4"/>
    <property type="match status" value="1"/>
</dbReference>
<dbReference type="FunFam" id="3.30.160.60:FF:000512">
    <property type="entry name" value="zinc finger protein 197 isoform X1"/>
    <property type="match status" value="1"/>
</dbReference>
<keyword evidence="6" id="KW-0862">Zinc</keyword>
<feature type="region of interest" description="Disordered" evidence="9">
    <location>
        <begin position="16"/>
        <end position="63"/>
    </location>
</feature>
<feature type="domain" description="C2H2-type" evidence="10">
    <location>
        <begin position="216"/>
        <end position="240"/>
    </location>
</feature>
<keyword evidence="4" id="KW-0677">Repeat</keyword>
<dbReference type="Ensembl" id="ENSTRUT00000083534.1">
    <property type="protein sequence ID" value="ENSTRUP00000062721.1"/>
    <property type="gene ID" value="ENSTRUG00000031600.1"/>
</dbReference>
<dbReference type="GeneTree" id="ENSGT01150000286958"/>
<evidence type="ECO:0000256" key="2">
    <source>
        <dbReference type="ARBA" id="ARBA00006991"/>
    </source>
</evidence>
<evidence type="ECO:0000256" key="7">
    <source>
        <dbReference type="ARBA" id="ARBA00023242"/>
    </source>
</evidence>
<evidence type="ECO:0000313" key="11">
    <source>
        <dbReference type="Ensembl" id="ENSTRUP00000062721.1"/>
    </source>
</evidence>
<keyword evidence="7" id="KW-0539">Nucleus</keyword>
<reference evidence="11" key="3">
    <citation type="submission" date="2025-09" db="UniProtKB">
        <authorList>
            <consortium name="Ensembl"/>
        </authorList>
    </citation>
    <scope>IDENTIFICATION</scope>
</reference>
<dbReference type="PROSITE" id="PS50157">
    <property type="entry name" value="ZINC_FINGER_C2H2_2"/>
    <property type="match status" value="4"/>
</dbReference>
<evidence type="ECO:0000313" key="12">
    <source>
        <dbReference type="Proteomes" id="UP000005226"/>
    </source>
</evidence>
<sequence length="283" mass="31398">MLKSSNLVLISYSPHISESKDEENRTSGDSRWTTAEEPKQTMKQNHPRCQTGNVNSPAESAVDCDTDTGAKTSACNTGEQQGKLKADMAGHSTINPNDTPHVGLACGKGSRGQRSSSADDKSHTGAKLFICETCGKDFNINSALKSHIRSHTGKRLYLPYVCKTCGKTFKRITILKNHFRVHTGERPYLCKTCGKAFMDRSSLKVHMRVHTGERPYLCKICGKTFLRINSSLNKHMRIHSPSVLDPPKRAGTLNYCLVHTHKQLSEPIPQPEGAEKQPQEPQR</sequence>
<dbReference type="OMA" id="AKLFICE"/>
<feature type="compositionally biased region" description="Polar residues" evidence="9">
    <location>
        <begin position="41"/>
        <end position="58"/>
    </location>
</feature>
<dbReference type="InterPro" id="IPR013087">
    <property type="entry name" value="Znf_C2H2_type"/>
</dbReference>
<proteinExistence type="inferred from homology"/>
<feature type="domain" description="C2H2-type" evidence="10">
    <location>
        <begin position="188"/>
        <end position="215"/>
    </location>
</feature>
<dbReference type="GO" id="GO:0000978">
    <property type="term" value="F:RNA polymerase II cis-regulatory region sequence-specific DNA binding"/>
    <property type="evidence" value="ECO:0007669"/>
    <property type="project" value="TreeGrafter"/>
</dbReference>
<dbReference type="SUPFAM" id="SSF57667">
    <property type="entry name" value="beta-beta-alpha zinc fingers"/>
    <property type="match status" value="2"/>
</dbReference>
<evidence type="ECO:0000256" key="4">
    <source>
        <dbReference type="ARBA" id="ARBA00022737"/>
    </source>
</evidence>
<evidence type="ECO:0000256" key="5">
    <source>
        <dbReference type="ARBA" id="ARBA00022771"/>
    </source>
</evidence>
<dbReference type="FunFam" id="3.30.160.60:FF:000557">
    <property type="entry name" value="zinc finger and SCAN domain-containing protein 29"/>
    <property type="match status" value="1"/>
</dbReference>
<evidence type="ECO:0000256" key="6">
    <source>
        <dbReference type="ARBA" id="ARBA00022833"/>
    </source>
</evidence>
<dbReference type="PANTHER" id="PTHR23235:SF120">
    <property type="entry name" value="KRUPPEL-LIKE FACTOR 15"/>
    <property type="match status" value="1"/>
</dbReference>
<evidence type="ECO:0000256" key="8">
    <source>
        <dbReference type="PROSITE-ProRule" id="PRU00042"/>
    </source>
</evidence>
<dbReference type="InterPro" id="IPR036236">
    <property type="entry name" value="Znf_C2H2_sf"/>
</dbReference>
<dbReference type="GO" id="GO:0005634">
    <property type="term" value="C:nucleus"/>
    <property type="evidence" value="ECO:0007669"/>
    <property type="project" value="UniProtKB-SubCell"/>
</dbReference>
<evidence type="ECO:0000256" key="9">
    <source>
        <dbReference type="SAM" id="MobiDB-lite"/>
    </source>
</evidence>
<protein>
    <recommendedName>
        <fullName evidence="10">C2H2-type domain-containing protein</fullName>
    </recommendedName>
</protein>
<dbReference type="PROSITE" id="PS00028">
    <property type="entry name" value="ZINC_FINGER_C2H2_1"/>
    <property type="match status" value="3"/>
</dbReference>
<keyword evidence="3" id="KW-0479">Metal-binding</keyword>
<dbReference type="Pfam" id="PF00096">
    <property type="entry name" value="zf-C2H2"/>
    <property type="match status" value="3"/>
</dbReference>
<evidence type="ECO:0000256" key="3">
    <source>
        <dbReference type="ARBA" id="ARBA00022723"/>
    </source>
</evidence>
<dbReference type="AlphaFoldDB" id="A0A674MNM0"/>